<reference evidence="1" key="1">
    <citation type="submission" date="2004-04" db="EMBL/GenBank/DDBJ databases">
        <title>Cloning and Expression of Novel Crystal Protein Genes from Paenibacillus popilliae var. popilliae Hime.</title>
        <authorList>
            <person name="Nozawa M."/>
            <person name="Sahara K."/>
            <person name="Bando H."/>
            <person name="Asano S."/>
        </authorList>
    </citation>
    <scope>NUCLEOTIDE SEQUENCE</scope>
</reference>
<dbReference type="AlphaFoldDB" id="Q589X3"/>
<proteinExistence type="predicted"/>
<dbReference type="EMBL" id="AB176668">
    <property type="protein sequence ID" value="BAD95473.1"/>
    <property type="molecule type" value="Genomic_DNA"/>
</dbReference>
<evidence type="ECO:0000313" key="1">
    <source>
        <dbReference type="EMBL" id="BAD95473.1"/>
    </source>
</evidence>
<dbReference type="Pfam" id="PF07029">
    <property type="entry name" value="CryBP1"/>
    <property type="match status" value="1"/>
</dbReference>
<accession>Q589X3</accession>
<name>Q589X3_PAEPP</name>
<organism evidence="1">
    <name type="scientific">Paenibacillus popilliae</name>
    <name type="common">Bacillus popilliae</name>
    <dbReference type="NCBI Taxonomy" id="78057"/>
    <lineage>
        <taxon>Bacteria</taxon>
        <taxon>Bacillati</taxon>
        <taxon>Bacillota</taxon>
        <taxon>Bacilli</taxon>
        <taxon>Bacillales</taxon>
        <taxon>Paenibacillaceae</taxon>
        <taxon>Paenibacillus</taxon>
    </lineage>
</organism>
<protein>
    <submittedName>
        <fullName evidence="1">Orf1-Cryhime1</fullName>
    </submittedName>
</protein>
<dbReference type="InterPro" id="IPR009751">
    <property type="entry name" value="CryBP1"/>
</dbReference>
<sequence>MNTNREASLYYQPELPVHCSDKNQKVPFCCVVSIPHGFEPVAPSHPKMVYHLDCLATIKETCRKAVQVEDCGHAEVDLHVLKVKGCIPFIINIEVKPKGNRETCFTDPHAKEISLCCEGSVCVEHVLKCSVGSLPDVHIDCQYVTVCDLQMRPVHEGACQFVKISGEFQFYSL</sequence>
<gene>
    <name evidence="1" type="primary">orf1-cryhime1</name>
</gene>